<evidence type="ECO:0000313" key="2">
    <source>
        <dbReference type="Proteomes" id="UP000199477"/>
    </source>
</evidence>
<evidence type="ECO:0000313" key="1">
    <source>
        <dbReference type="EMBL" id="SFF47574.1"/>
    </source>
</evidence>
<organism evidence="1 2">
    <name type="scientific">Dyella marensis</name>
    <dbReference type="NCBI Taxonomy" id="500610"/>
    <lineage>
        <taxon>Bacteria</taxon>
        <taxon>Pseudomonadati</taxon>
        <taxon>Pseudomonadota</taxon>
        <taxon>Gammaproteobacteria</taxon>
        <taxon>Lysobacterales</taxon>
        <taxon>Rhodanobacteraceae</taxon>
        <taxon>Dyella</taxon>
    </lineage>
</organism>
<gene>
    <name evidence="1" type="ORF">SAMN02799615_03735</name>
</gene>
<dbReference type="RefSeq" id="WP_026635688.1">
    <property type="nucleotide sequence ID" value="NZ_FONH01000020.1"/>
</dbReference>
<reference evidence="2" key="1">
    <citation type="submission" date="2016-10" db="EMBL/GenBank/DDBJ databases">
        <authorList>
            <person name="Varghese N."/>
            <person name="Submissions S."/>
        </authorList>
    </citation>
    <scope>NUCLEOTIDE SEQUENCE [LARGE SCALE GENOMIC DNA]</scope>
    <source>
        <strain evidence="2">UNC178MFTsu3.1</strain>
    </source>
</reference>
<dbReference type="AlphaFoldDB" id="A0A1I2IZ68"/>
<accession>A0A1I2IZ68</accession>
<keyword evidence="2" id="KW-1185">Reference proteome</keyword>
<proteinExistence type="predicted"/>
<protein>
    <submittedName>
        <fullName evidence="1">Uncharacterized protein</fullName>
    </submittedName>
</protein>
<dbReference type="Proteomes" id="UP000199477">
    <property type="component" value="Unassembled WGS sequence"/>
</dbReference>
<name>A0A1I2IZ68_9GAMM</name>
<sequence>MNNVFGEPWIIRHTTYFSDPDAGPDALLNDATEWLRYAYNAVHLLAELAHERGTVDMHRLPVMLEGIGAFIDMGSRCATQAHMRMQLQRVRSERELPTMGS</sequence>
<dbReference type="EMBL" id="FONH01000020">
    <property type="protein sequence ID" value="SFF47574.1"/>
    <property type="molecule type" value="Genomic_DNA"/>
</dbReference>